<dbReference type="InterPro" id="IPR000169">
    <property type="entry name" value="Pept_cys_AS"/>
</dbReference>
<feature type="active site" evidence="5">
    <location>
        <position position="81"/>
    </location>
</feature>
<sequence length="131" mass="14868">MFSSIKPFEDQQFAALRKQCLQNGRLFEDPLFPAEDRSLFLQGNRIGKVTWKRPKELCDDPHLFVNGISAHDLQQGQLGNCWFVAACSSLASREALWNKTVQVLLMIGRPFKVAEPHNKLSQKQEPDAADI</sequence>
<dbReference type="PROSITE" id="PS50203">
    <property type="entry name" value="CALPAIN_CAT"/>
    <property type="match status" value="1"/>
</dbReference>
<protein>
    <submittedName>
        <fullName evidence="8">Calpain-5</fullName>
    </submittedName>
</protein>
<feature type="domain" description="Calpain catalytic" evidence="7">
    <location>
        <begin position="26"/>
        <end position="101"/>
    </location>
</feature>
<name>A0A556VBJ8_BAGYA</name>
<dbReference type="PRINTS" id="PR00704">
    <property type="entry name" value="CALPAIN"/>
</dbReference>
<dbReference type="GO" id="GO:0006508">
    <property type="term" value="P:proteolysis"/>
    <property type="evidence" value="ECO:0007669"/>
    <property type="project" value="UniProtKB-KW"/>
</dbReference>
<evidence type="ECO:0000259" key="7">
    <source>
        <dbReference type="PROSITE" id="PS50203"/>
    </source>
</evidence>
<evidence type="ECO:0000256" key="3">
    <source>
        <dbReference type="ARBA" id="ARBA00022801"/>
    </source>
</evidence>
<keyword evidence="9" id="KW-1185">Reference proteome</keyword>
<proteinExistence type="inferred from homology"/>
<comment type="caution">
    <text evidence="6">Lacks conserved residue(s) required for the propagation of feature annotation.</text>
</comment>
<dbReference type="SMART" id="SM00230">
    <property type="entry name" value="CysPc"/>
    <property type="match status" value="1"/>
</dbReference>
<dbReference type="Proteomes" id="UP000319801">
    <property type="component" value="Unassembled WGS sequence"/>
</dbReference>
<dbReference type="AlphaFoldDB" id="A0A556VBJ8"/>
<comment type="similarity">
    <text evidence="1">Belongs to the peptidase C2 family.</text>
</comment>
<dbReference type="Pfam" id="PF00648">
    <property type="entry name" value="Peptidase_C2"/>
    <property type="match status" value="1"/>
</dbReference>
<evidence type="ECO:0000256" key="5">
    <source>
        <dbReference type="PIRSR" id="PIRSR622684-1"/>
    </source>
</evidence>
<keyword evidence="4" id="KW-0788">Thiol protease</keyword>
<keyword evidence="2" id="KW-0645">Protease</keyword>
<dbReference type="InterPro" id="IPR001300">
    <property type="entry name" value="Peptidase_C2_calpain_cat"/>
</dbReference>
<evidence type="ECO:0000313" key="9">
    <source>
        <dbReference type="Proteomes" id="UP000319801"/>
    </source>
</evidence>
<evidence type="ECO:0000256" key="6">
    <source>
        <dbReference type="PROSITE-ProRule" id="PRU00239"/>
    </source>
</evidence>
<dbReference type="GO" id="GO:0004198">
    <property type="term" value="F:calcium-dependent cysteine-type endopeptidase activity"/>
    <property type="evidence" value="ECO:0007669"/>
    <property type="project" value="InterPro"/>
</dbReference>
<keyword evidence="3" id="KW-0378">Hydrolase</keyword>
<dbReference type="SUPFAM" id="SSF54001">
    <property type="entry name" value="Cysteine proteinases"/>
    <property type="match status" value="1"/>
</dbReference>
<dbReference type="GO" id="GO:0005737">
    <property type="term" value="C:cytoplasm"/>
    <property type="evidence" value="ECO:0007669"/>
    <property type="project" value="TreeGrafter"/>
</dbReference>
<dbReference type="InterPro" id="IPR022684">
    <property type="entry name" value="Calpain_cysteine_protease"/>
</dbReference>
<comment type="caution">
    <text evidence="8">The sequence shown here is derived from an EMBL/GenBank/DDBJ whole genome shotgun (WGS) entry which is preliminary data.</text>
</comment>
<dbReference type="PROSITE" id="PS00139">
    <property type="entry name" value="THIOL_PROTEASE_CYS"/>
    <property type="match status" value="1"/>
</dbReference>
<organism evidence="8 9">
    <name type="scientific">Bagarius yarrelli</name>
    <name type="common">Goonch</name>
    <name type="synonym">Bagrus yarrelli</name>
    <dbReference type="NCBI Taxonomy" id="175774"/>
    <lineage>
        <taxon>Eukaryota</taxon>
        <taxon>Metazoa</taxon>
        <taxon>Chordata</taxon>
        <taxon>Craniata</taxon>
        <taxon>Vertebrata</taxon>
        <taxon>Euteleostomi</taxon>
        <taxon>Actinopterygii</taxon>
        <taxon>Neopterygii</taxon>
        <taxon>Teleostei</taxon>
        <taxon>Ostariophysi</taxon>
        <taxon>Siluriformes</taxon>
        <taxon>Sisoridae</taxon>
        <taxon>Sisorinae</taxon>
        <taxon>Bagarius</taxon>
    </lineage>
</organism>
<reference evidence="8 9" key="1">
    <citation type="journal article" date="2019" name="Genome Biol. Evol.">
        <title>Whole-Genome Sequencing of the Giant Devil Catfish, Bagarius yarrelli.</title>
        <authorList>
            <person name="Jiang W."/>
            <person name="Lv Y."/>
            <person name="Cheng L."/>
            <person name="Yang K."/>
            <person name="Chao B."/>
            <person name="Wang X."/>
            <person name="Li Y."/>
            <person name="Pan X."/>
            <person name="You X."/>
            <person name="Zhang Y."/>
            <person name="Yang J."/>
            <person name="Li J."/>
            <person name="Zhang X."/>
            <person name="Liu S."/>
            <person name="Sun C."/>
            <person name="Yang J."/>
            <person name="Shi Q."/>
        </authorList>
    </citation>
    <scope>NUCLEOTIDE SEQUENCE [LARGE SCALE GENOMIC DNA]</scope>
    <source>
        <strain evidence="8">JWS20170419001</strain>
        <tissue evidence="8">Muscle</tissue>
    </source>
</reference>
<dbReference type="PANTHER" id="PTHR10183:SF402">
    <property type="entry name" value="CALPAIN-5"/>
    <property type="match status" value="1"/>
</dbReference>
<dbReference type="InterPro" id="IPR038765">
    <property type="entry name" value="Papain-like_cys_pep_sf"/>
</dbReference>
<evidence type="ECO:0000256" key="2">
    <source>
        <dbReference type="ARBA" id="ARBA00022670"/>
    </source>
</evidence>
<dbReference type="EMBL" id="VCAZ01000214">
    <property type="protein sequence ID" value="TTI30676.1"/>
    <property type="molecule type" value="Genomic_DNA"/>
</dbReference>
<evidence type="ECO:0000313" key="8">
    <source>
        <dbReference type="EMBL" id="TTI30676.1"/>
    </source>
</evidence>
<evidence type="ECO:0000256" key="4">
    <source>
        <dbReference type="ARBA" id="ARBA00022807"/>
    </source>
</evidence>
<dbReference type="OrthoDB" id="424753at2759"/>
<accession>A0A556VBJ8</accession>
<evidence type="ECO:0000256" key="1">
    <source>
        <dbReference type="ARBA" id="ARBA00007623"/>
    </source>
</evidence>
<dbReference type="PANTHER" id="PTHR10183">
    <property type="entry name" value="CALPAIN"/>
    <property type="match status" value="1"/>
</dbReference>
<gene>
    <name evidence="8" type="ORF">Baya_15377</name>
</gene>